<dbReference type="Proteomes" id="UP001206983">
    <property type="component" value="Unassembled WGS sequence"/>
</dbReference>
<protein>
    <submittedName>
        <fullName evidence="1">Uncharacterized protein</fullName>
    </submittedName>
</protein>
<reference evidence="1 2" key="1">
    <citation type="journal article" date="2011" name="Appl. Environ. Microbiol.">
        <title>Methanogenic archaea isolated from Taiwan's Chelungpu fault.</title>
        <authorList>
            <person name="Wu S.Y."/>
            <person name="Lai M.C."/>
        </authorList>
    </citation>
    <scope>NUCLEOTIDE SEQUENCE [LARGE SCALE GENOMIC DNA]</scope>
    <source>
        <strain evidence="1 2">St545Mb</strain>
    </source>
</reference>
<proteinExistence type="predicted"/>
<organism evidence="1 2">
    <name type="scientific">Methanolobus chelungpuianus</name>
    <dbReference type="NCBI Taxonomy" id="502115"/>
    <lineage>
        <taxon>Archaea</taxon>
        <taxon>Methanobacteriati</taxon>
        <taxon>Methanobacteriota</taxon>
        <taxon>Stenosarchaea group</taxon>
        <taxon>Methanomicrobia</taxon>
        <taxon>Methanosarcinales</taxon>
        <taxon>Methanosarcinaceae</taxon>
        <taxon>Methanolobus</taxon>
    </lineage>
</organism>
<dbReference type="EMBL" id="JTEO01000002">
    <property type="protein sequence ID" value="MCQ6962062.1"/>
    <property type="molecule type" value="Genomic_DNA"/>
</dbReference>
<evidence type="ECO:0000313" key="1">
    <source>
        <dbReference type="EMBL" id="MCQ6962062.1"/>
    </source>
</evidence>
<name>A0AAE3KWC5_9EURY</name>
<comment type="caution">
    <text evidence="1">The sequence shown here is derived from an EMBL/GenBank/DDBJ whole genome shotgun (WGS) entry which is preliminary data.</text>
</comment>
<evidence type="ECO:0000313" key="2">
    <source>
        <dbReference type="Proteomes" id="UP001206983"/>
    </source>
</evidence>
<gene>
    <name evidence="1" type="ORF">PV02_02555</name>
</gene>
<sequence>MPAGNASVQYPVTLIDDIGTSSSKLVTQKIGATENYGIIMSESFMGENVHYGVVSRHENLT</sequence>
<accession>A0AAE3KWC5</accession>
<keyword evidence="2" id="KW-1185">Reference proteome</keyword>
<dbReference type="AlphaFoldDB" id="A0AAE3KWC5"/>